<feature type="compositionally biased region" description="Basic and acidic residues" evidence="1">
    <location>
        <begin position="54"/>
        <end position="66"/>
    </location>
</feature>
<name>A0AAD7LLR6_QUISA</name>
<organism evidence="2 3">
    <name type="scientific">Quillaja saponaria</name>
    <name type="common">Soap bark tree</name>
    <dbReference type="NCBI Taxonomy" id="32244"/>
    <lineage>
        <taxon>Eukaryota</taxon>
        <taxon>Viridiplantae</taxon>
        <taxon>Streptophyta</taxon>
        <taxon>Embryophyta</taxon>
        <taxon>Tracheophyta</taxon>
        <taxon>Spermatophyta</taxon>
        <taxon>Magnoliopsida</taxon>
        <taxon>eudicotyledons</taxon>
        <taxon>Gunneridae</taxon>
        <taxon>Pentapetalae</taxon>
        <taxon>rosids</taxon>
        <taxon>fabids</taxon>
        <taxon>Fabales</taxon>
        <taxon>Quillajaceae</taxon>
        <taxon>Quillaja</taxon>
    </lineage>
</organism>
<dbReference type="KEGG" id="qsa:O6P43_020920"/>
<proteinExistence type="predicted"/>
<accession>A0AAD7LLR6</accession>
<evidence type="ECO:0000313" key="2">
    <source>
        <dbReference type="EMBL" id="KAJ7960486.1"/>
    </source>
</evidence>
<protein>
    <submittedName>
        <fullName evidence="2">Dr1-associated corepressor</fullName>
    </submittedName>
</protein>
<evidence type="ECO:0000313" key="3">
    <source>
        <dbReference type="Proteomes" id="UP001163823"/>
    </source>
</evidence>
<dbReference type="Proteomes" id="UP001163823">
    <property type="component" value="Chromosome 8"/>
</dbReference>
<dbReference type="EMBL" id="JARAOO010000008">
    <property type="protein sequence ID" value="KAJ7960486.1"/>
    <property type="molecule type" value="Genomic_DNA"/>
</dbReference>
<comment type="caution">
    <text evidence="2">The sequence shown here is derived from an EMBL/GenBank/DDBJ whole genome shotgun (WGS) entry which is preliminary data.</text>
</comment>
<dbReference type="AlphaFoldDB" id="A0AAD7LLR6"/>
<sequence>MSGLASIGVSVYVSIFQQEARHNGSNGRRRGRGRGRGWGIRTIARELTAENEKFENDPYMLKHNDKPSQSLKSLDNREESEMKRSVPGSKNAKVPVRNFDLNVDLDENGLTNIVICSAWKFTGKAHFGTEA</sequence>
<reference evidence="2" key="1">
    <citation type="journal article" date="2023" name="Science">
        <title>Elucidation of the pathway for biosynthesis of saponin adjuvants from the soapbark tree.</title>
        <authorList>
            <person name="Reed J."/>
            <person name="Orme A."/>
            <person name="El-Demerdash A."/>
            <person name="Owen C."/>
            <person name="Martin L.B.B."/>
            <person name="Misra R.C."/>
            <person name="Kikuchi S."/>
            <person name="Rejzek M."/>
            <person name="Martin A.C."/>
            <person name="Harkess A."/>
            <person name="Leebens-Mack J."/>
            <person name="Louveau T."/>
            <person name="Stephenson M.J."/>
            <person name="Osbourn A."/>
        </authorList>
    </citation>
    <scope>NUCLEOTIDE SEQUENCE</scope>
    <source>
        <strain evidence="2">S10</strain>
    </source>
</reference>
<gene>
    <name evidence="2" type="ORF">O6P43_020920</name>
</gene>
<feature type="region of interest" description="Disordered" evidence="1">
    <location>
        <begin position="54"/>
        <end position="93"/>
    </location>
</feature>
<evidence type="ECO:0000256" key="1">
    <source>
        <dbReference type="SAM" id="MobiDB-lite"/>
    </source>
</evidence>
<feature type="compositionally biased region" description="Basic and acidic residues" evidence="1">
    <location>
        <begin position="74"/>
        <end position="84"/>
    </location>
</feature>
<keyword evidence="3" id="KW-1185">Reference proteome</keyword>